<accession>A0A2M9ZNA8</accession>
<keyword evidence="3" id="KW-1185">Reference proteome</keyword>
<comment type="caution">
    <text evidence="2">The sequence shown here is derived from an EMBL/GenBank/DDBJ whole genome shotgun (WGS) entry which is preliminary data.</text>
</comment>
<protein>
    <submittedName>
        <fullName evidence="2">Uncharacterized protein</fullName>
    </submittedName>
</protein>
<organism evidence="2 4">
    <name type="scientific">Leptospira perolatii</name>
    <dbReference type="NCBI Taxonomy" id="2023191"/>
    <lineage>
        <taxon>Bacteria</taxon>
        <taxon>Pseudomonadati</taxon>
        <taxon>Spirochaetota</taxon>
        <taxon>Spirochaetia</taxon>
        <taxon>Leptospirales</taxon>
        <taxon>Leptospiraceae</taxon>
        <taxon>Leptospira</taxon>
    </lineage>
</organism>
<reference evidence="3 4" key="1">
    <citation type="submission" date="2017-07" db="EMBL/GenBank/DDBJ databases">
        <title>Leptospira spp. isolated from tropical soils.</title>
        <authorList>
            <person name="Thibeaux R."/>
            <person name="Iraola G."/>
            <person name="Ferres I."/>
            <person name="Bierque E."/>
            <person name="Girault D."/>
            <person name="Soupe-Gilbert M.-E."/>
            <person name="Picardeau M."/>
            <person name="Goarant C."/>
        </authorList>
    </citation>
    <scope>NUCLEOTIDE SEQUENCE [LARGE SCALE GENOMIC DNA]</scope>
    <source>
        <strain evidence="2 4">FH1-B-B1</strain>
        <strain evidence="1 3">FH1-B-C1</strain>
    </source>
</reference>
<dbReference type="AlphaFoldDB" id="A0A2M9ZNA8"/>
<dbReference type="EMBL" id="NPDY01000017">
    <property type="protein sequence ID" value="PJZ68714.1"/>
    <property type="molecule type" value="Genomic_DNA"/>
</dbReference>
<gene>
    <name evidence="1" type="ORF">CH360_15075</name>
    <name evidence="2" type="ORF">CH373_08580</name>
</gene>
<evidence type="ECO:0000313" key="4">
    <source>
        <dbReference type="Proteomes" id="UP000231990"/>
    </source>
</evidence>
<evidence type="ECO:0000313" key="3">
    <source>
        <dbReference type="Proteomes" id="UP000231962"/>
    </source>
</evidence>
<dbReference type="OrthoDB" id="339749at2"/>
<dbReference type="EMBL" id="NPDZ01000004">
    <property type="protein sequence ID" value="PJZ73550.1"/>
    <property type="molecule type" value="Genomic_DNA"/>
</dbReference>
<proteinExistence type="predicted"/>
<dbReference type="Proteomes" id="UP000231962">
    <property type="component" value="Unassembled WGS sequence"/>
</dbReference>
<name>A0A2M9ZNA8_9LEPT</name>
<evidence type="ECO:0000313" key="1">
    <source>
        <dbReference type="EMBL" id="PJZ68714.1"/>
    </source>
</evidence>
<sequence length="1206" mass="133099">MEKRSKRLPKVIHALLEWRSRTSRKKFISWLIFCLFVSCSHAGTDKNGISHFSDGTDTYDGISLFNFLNGYPVIKSFFTSLKPLEFNTSLGDSLSDVPREDSVGTLRATQAMMLQSRTSLQSLARGGADLIDKIQNTNPTAYQQVLPVLEKIRTYPRAVVRNIVPITTGALLNEYNTKNKNQVASSIADLAQTLRDPDTQDTLHKIEDFLFKSLSTNANFRSGVEDLMNGFFAPSLLTDRSLKDGLIDLIYEIGEMMFKKAGFLDQKSPQTSMKELIINVENFFTTSSGGGDTNQFDTNAAYSAPGGTLHSSDFRVTLRDLFSVIKSLVVPAGNVTTNLLEQTSLNAYNLDFLRDPTNVNQSLRDLLHLDGDGLHRQNDIASRPISALESLFLVLTLADNYGYRWNPGDTGNNYLSNSGGNGSYMTGGELTLGDAIFSMGSIIGSSDSFNFKNITELSRTSNKVFRETATSAAPHRYKIGFNTRVLSILEDQSRGETASVTDPGSPGAFSGEASFDPVYAKTIPWILDWIVKVTLEGYGPYYNVNRRNISGDFLSPSGAIARFSNLAENKYVASWKTDRYWIEINPNSVSHLVYLGGYADPVLGTTPDAGRYTITEITKTDVERAVNSDEEAFYKNLQWLLYEKRFVAALPVRAKLAATVSFEEALFITAIGNGIMGMLGLKPNCATTCADDNGKWTKSGAAIKNYSTPQTDLSTWSNVPGDSVFLLEGWGYGAAGTDPFQVSFVYSALWSLLVPSPDTIYGMIPPVISQNAGVVRQLGFTGTGDVAPSQVNAQWEKRNRLTPFIVTLAKAIGDDAKIPANRTAGRNPYRVLSDLAESLSRPYLFFGEDKTALNPPTTGANIVQLRTIGINSGMRNSEATPLEYKPSKNYRTLISLLVEGVNATSPTPTDRTRLNDGILDLLSKTEILSGLVKFATNLGNPSKADARTLVMSGLTKILTETDLWADCGASTEAQFDTNCPTKFAFDDVIDWLVVKIAEYPDARPANLYDPVWSNIDDLVTTIRDYIARSSGWSLVTSLNFILDMLLDIRPTTAEISSTLNLVSSLFVEPDLTTRTYTITQILSTSLPPVLDAIAPYGRSLYATGYQLAIPGHFFSYLEENSFMAPQYEIKDLLEETKLLLRSDMIQTSLMDQRAFLYSAGTLIGYFGDILERGRKFSGPYYFYDNWNDGQPTSTYWDNLNLLLSVH</sequence>
<dbReference type="Proteomes" id="UP000231990">
    <property type="component" value="Unassembled WGS sequence"/>
</dbReference>
<evidence type="ECO:0000313" key="2">
    <source>
        <dbReference type="EMBL" id="PJZ73550.1"/>
    </source>
</evidence>